<evidence type="ECO:0000313" key="1">
    <source>
        <dbReference type="EMBL" id="KPU45793.1"/>
    </source>
</evidence>
<dbReference type="Proteomes" id="UP000050326">
    <property type="component" value="Unassembled WGS sequence"/>
</dbReference>
<sequence>MDNGAEKEYDLPMIQVDEFLDWYNYRADGSGPAVYMINKTYNIGPFLSRKDYIPFDKILNFEVSEYSFRD</sequence>
<accession>A0A0P9AKB6</accession>
<protein>
    <submittedName>
        <fullName evidence="1">Uncharacterized protein</fullName>
    </submittedName>
</protein>
<dbReference type="OrthoDB" id="1937631at2"/>
<gene>
    <name evidence="1" type="ORF">OXPF_05820</name>
</gene>
<dbReference type="RefSeq" id="WP_083479666.1">
    <property type="nucleotide sequence ID" value="NZ_LKET01000019.1"/>
</dbReference>
<dbReference type="EMBL" id="LKET01000019">
    <property type="protein sequence ID" value="KPU45793.1"/>
    <property type="molecule type" value="Genomic_DNA"/>
</dbReference>
<dbReference type="STRING" id="36849.OXPF_05820"/>
<comment type="caution">
    <text evidence="1">The sequence shown here is derived from an EMBL/GenBank/DDBJ whole genome shotgun (WGS) entry which is preliminary data.</text>
</comment>
<evidence type="ECO:0000313" key="2">
    <source>
        <dbReference type="Proteomes" id="UP000050326"/>
    </source>
</evidence>
<organism evidence="1 2">
    <name type="scientific">Oxobacter pfennigii</name>
    <dbReference type="NCBI Taxonomy" id="36849"/>
    <lineage>
        <taxon>Bacteria</taxon>
        <taxon>Bacillati</taxon>
        <taxon>Bacillota</taxon>
        <taxon>Clostridia</taxon>
        <taxon>Eubacteriales</taxon>
        <taxon>Clostridiaceae</taxon>
        <taxon>Oxobacter</taxon>
    </lineage>
</organism>
<reference evidence="1 2" key="1">
    <citation type="submission" date="2015-09" db="EMBL/GenBank/DDBJ databases">
        <title>Genome sequence of Oxobacter pfennigii DSM 3222.</title>
        <authorList>
            <person name="Poehlein A."/>
            <person name="Bengelsdorf F.R."/>
            <person name="Schiel-Bengelsdorf B."/>
            <person name="Duerre P."/>
            <person name="Daniel R."/>
        </authorList>
    </citation>
    <scope>NUCLEOTIDE SEQUENCE [LARGE SCALE GENOMIC DNA]</scope>
    <source>
        <strain evidence="1 2">DSM 3222</strain>
    </source>
</reference>
<proteinExistence type="predicted"/>
<name>A0A0P9AKB6_9CLOT</name>
<keyword evidence="2" id="KW-1185">Reference proteome</keyword>
<dbReference type="AlphaFoldDB" id="A0A0P9AKB6"/>